<evidence type="ECO:0000313" key="3">
    <source>
        <dbReference type="Proteomes" id="UP000806378"/>
    </source>
</evidence>
<dbReference type="Proteomes" id="UP000806378">
    <property type="component" value="Unassembled WGS sequence"/>
</dbReference>
<evidence type="ECO:0000313" key="2">
    <source>
        <dbReference type="EMBL" id="KAF7850940.1"/>
    </source>
</evidence>
<feature type="compositionally biased region" description="Basic residues" evidence="1">
    <location>
        <begin position="121"/>
        <end position="131"/>
    </location>
</feature>
<dbReference type="Gramene" id="rna-gnl|WGS:JABURB|Cocit.L4851.1">
    <property type="protein sequence ID" value="cds-KAF7850940.1"/>
    <property type="gene ID" value="gene-BT93_L4851"/>
</dbReference>
<accession>A0A8T0CTW9</accession>
<proteinExistence type="predicted"/>
<dbReference type="EMBL" id="MU089574">
    <property type="protein sequence ID" value="KAF7850940.1"/>
    <property type="molecule type" value="Genomic_DNA"/>
</dbReference>
<keyword evidence="3" id="KW-1185">Reference proteome</keyword>
<name>A0A8T0CTW9_CORYI</name>
<reference evidence="2" key="1">
    <citation type="submission" date="2020-05" db="EMBL/GenBank/DDBJ databases">
        <title>WGS assembly of Corymbia citriodora subspecies variegata.</title>
        <authorList>
            <person name="Barry K."/>
            <person name="Hundley H."/>
            <person name="Shu S."/>
            <person name="Jenkins J."/>
            <person name="Grimwood J."/>
            <person name="Baten A."/>
        </authorList>
    </citation>
    <scope>NUCLEOTIDE SEQUENCE</scope>
    <source>
        <strain evidence="2">CV2-018</strain>
    </source>
</reference>
<feature type="region of interest" description="Disordered" evidence="1">
    <location>
        <begin position="57"/>
        <end position="158"/>
    </location>
</feature>
<sequence length="158" mass="17269">MFPFRVSPVDFSHWIKKISRRTPLDRAGQINCTHGASGAANNFSSLHLSEAANCNIPTTHAPTRVRPTPRHPNLPSPTVPPRDPKGASPGTDEIPTVRHSPLAGSDGWEPVAAPRRNPFPGKKKKKRKKGHLLWNGRSTNRGAPRVRAPFPHSPPTLS</sequence>
<evidence type="ECO:0000256" key="1">
    <source>
        <dbReference type="SAM" id="MobiDB-lite"/>
    </source>
</evidence>
<feature type="compositionally biased region" description="Pro residues" evidence="1">
    <location>
        <begin position="70"/>
        <end position="81"/>
    </location>
</feature>
<organism evidence="2 3">
    <name type="scientific">Corymbia citriodora subsp. variegata</name>
    <dbReference type="NCBI Taxonomy" id="360336"/>
    <lineage>
        <taxon>Eukaryota</taxon>
        <taxon>Viridiplantae</taxon>
        <taxon>Streptophyta</taxon>
        <taxon>Embryophyta</taxon>
        <taxon>Tracheophyta</taxon>
        <taxon>Spermatophyta</taxon>
        <taxon>Magnoliopsida</taxon>
        <taxon>eudicotyledons</taxon>
        <taxon>Gunneridae</taxon>
        <taxon>Pentapetalae</taxon>
        <taxon>rosids</taxon>
        <taxon>malvids</taxon>
        <taxon>Myrtales</taxon>
        <taxon>Myrtaceae</taxon>
        <taxon>Myrtoideae</taxon>
        <taxon>Eucalypteae</taxon>
        <taxon>Corymbia</taxon>
    </lineage>
</organism>
<protein>
    <submittedName>
        <fullName evidence="2">Uncharacterized protein</fullName>
    </submittedName>
</protein>
<dbReference type="AlphaFoldDB" id="A0A8T0CTW9"/>
<gene>
    <name evidence="2" type="ORF">BT93_L4851</name>
</gene>
<comment type="caution">
    <text evidence="2">The sequence shown here is derived from an EMBL/GenBank/DDBJ whole genome shotgun (WGS) entry which is preliminary data.</text>
</comment>